<reference evidence="2" key="1">
    <citation type="journal article" date="2014" name="Front. Microbiol.">
        <title>High frequency of phylogenetically diverse reductive dehalogenase-homologous genes in deep subseafloor sedimentary metagenomes.</title>
        <authorList>
            <person name="Kawai M."/>
            <person name="Futagami T."/>
            <person name="Toyoda A."/>
            <person name="Takaki Y."/>
            <person name="Nishi S."/>
            <person name="Hori S."/>
            <person name="Arai W."/>
            <person name="Tsubouchi T."/>
            <person name="Morono Y."/>
            <person name="Uchiyama I."/>
            <person name="Ito T."/>
            <person name="Fujiyama A."/>
            <person name="Inagaki F."/>
            <person name="Takami H."/>
        </authorList>
    </citation>
    <scope>NUCLEOTIDE SEQUENCE</scope>
    <source>
        <strain evidence="2">Expedition CK06-06</strain>
    </source>
</reference>
<feature type="region of interest" description="Disordered" evidence="1">
    <location>
        <begin position="26"/>
        <end position="45"/>
    </location>
</feature>
<comment type="caution">
    <text evidence="2">The sequence shown here is derived from an EMBL/GenBank/DDBJ whole genome shotgun (WGS) entry which is preliminary data.</text>
</comment>
<dbReference type="AlphaFoldDB" id="X1S145"/>
<gene>
    <name evidence="2" type="ORF">S12H4_07808</name>
</gene>
<proteinExistence type="predicted"/>
<accession>X1S145</accession>
<dbReference type="Pfam" id="PF13385">
    <property type="entry name" value="Laminin_G_3"/>
    <property type="match status" value="1"/>
</dbReference>
<evidence type="ECO:0000313" key="2">
    <source>
        <dbReference type="EMBL" id="GAI61479.1"/>
    </source>
</evidence>
<evidence type="ECO:0000256" key="1">
    <source>
        <dbReference type="SAM" id="MobiDB-lite"/>
    </source>
</evidence>
<dbReference type="SUPFAM" id="SSF49899">
    <property type="entry name" value="Concanavalin A-like lectins/glucanases"/>
    <property type="match status" value="1"/>
</dbReference>
<dbReference type="Gene3D" id="2.60.120.200">
    <property type="match status" value="1"/>
</dbReference>
<dbReference type="EMBL" id="BARW01002929">
    <property type="protein sequence ID" value="GAI61479.1"/>
    <property type="molecule type" value="Genomic_DNA"/>
</dbReference>
<name>X1S145_9ZZZZ</name>
<dbReference type="InterPro" id="IPR013320">
    <property type="entry name" value="ConA-like_dom_sf"/>
</dbReference>
<organism evidence="2">
    <name type="scientific">marine sediment metagenome</name>
    <dbReference type="NCBI Taxonomy" id="412755"/>
    <lineage>
        <taxon>unclassified sequences</taxon>
        <taxon>metagenomes</taxon>
        <taxon>ecological metagenomes</taxon>
    </lineage>
</organism>
<protein>
    <recommendedName>
        <fullName evidence="3">LamG-like jellyroll fold domain-containing protein</fullName>
    </recommendedName>
</protein>
<feature type="non-terminal residue" evidence="2">
    <location>
        <position position="162"/>
    </location>
</feature>
<sequence length="162" mass="17341">MANDFSTDPNCVALWKFDNNALDSKGGNDLTPVNTPTYDAGDKKEGTHSIDLEESSSQYGAIADGDLDAGFPGKSGTSEQSFSICGWVKLESLSTAALICKLNPTGDLKCFSVSITYNGTIDFLIGYNNGADSTDLLFGTNLTTGIWYHIAVVYDHTDNSMK</sequence>
<evidence type="ECO:0008006" key="3">
    <source>
        <dbReference type="Google" id="ProtNLM"/>
    </source>
</evidence>